<sequence>MTERSTRPGTDLHRIFFSWRKSNLLGQDFGPSATSLHDFPQAEYSALSNWADRLNKVGVPEFALGQAAPSHWYRRFNDGNGALLYRKPEQPPRDARSSTTWALVGADLNMPGTLVASWEKRLLVPRREAWGWGSLEPVSSSDLRRVSDHHGDTLYRHAARRPELTDLVAAVLEEPTDPIDIMLPEDPHALPEHGRLLLLWGLYHSLVELLGSETDPRFPGVGWSFCTYEPWPADMRPEADRPRIAFRPYRAYGVPEGWRRLDLTEPREPENDAQGGAEANDSDFRAMAGWLIDGIGNPDGVFASRGEKAPPHDIPWGQVLKLLSAIVKRDVPRRSAPREQLWPEPSPSVGGAEDAQEAPSDREPPRLDTADRDASGIHQPTAANEPAWESTRWRRDRDDAPPLMPGSSASRASGSQRTAPEFEHPHRHPAAASARTDAVESSQDSPSDRPGELIDAIAGARDTWEIDSALNRLVYHFHPELEQPYVELRWQQPRWRPVPAALVPWLAAGAIVFLVVLTLVLAAALLVR</sequence>
<gene>
    <name evidence="3" type="ORF">GCM10009799_09300</name>
</gene>
<feature type="compositionally biased region" description="Basic and acidic residues" evidence="1">
    <location>
        <begin position="359"/>
        <end position="375"/>
    </location>
</feature>
<keyword evidence="2" id="KW-0812">Transmembrane</keyword>
<organism evidence="3 4">
    <name type="scientific">Nocardiopsis rhodophaea</name>
    <dbReference type="NCBI Taxonomy" id="280238"/>
    <lineage>
        <taxon>Bacteria</taxon>
        <taxon>Bacillati</taxon>
        <taxon>Actinomycetota</taxon>
        <taxon>Actinomycetes</taxon>
        <taxon>Streptosporangiales</taxon>
        <taxon>Nocardiopsidaceae</taxon>
        <taxon>Nocardiopsis</taxon>
    </lineage>
</organism>
<feature type="region of interest" description="Disordered" evidence="1">
    <location>
        <begin position="261"/>
        <end position="280"/>
    </location>
</feature>
<keyword evidence="4" id="KW-1185">Reference proteome</keyword>
<evidence type="ECO:0000256" key="1">
    <source>
        <dbReference type="SAM" id="MobiDB-lite"/>
    </source>
</evidence>
<evidence type="ECO:0000313" key="3">
    <source>
        <dbReference type="EMBL" id="GAA1985977.1"/>
    </source>
</evidence>
<dbReference type="RefSeq" id="WP_344104536.1">
    <property type="nucleotide sequence ID" value="NZ_BAAAPC010000003.1"/>
</dbReference>
<keyword evidence="2" id="KW-0472">Membrane</keyword>
<protein>
    <submittedName>
        <fullName evidence="3">Uncharacterized protein</fullName>
    </submittedName>
</protein>
<feature type="compositionally biased region" description="Low complexity" evidence="1">
    <location>
        <begin position="406"/>
        <end position="417"/>
    </location>
</feature>
<keyword evidence="2" id="KW-1133">Transmembrane helix</keyword>
<proteinExistence type="predicted"/>
<feature type="region of interest" description="Disordered" evidence="1">
    <location>
        <begin position="332"/>
        <end position="452"/>
    </location>
</feature>
<feature type="transmembrane region" description="Helical" evidence="2">
    <location>
        <begin position="502"/>
        <end position="527"/>
    </location>
</feature>
<comment type="caution">
    <text evidence="3">The sequence shown here is derived from an EMBL/GenBank/DDBJ whole genome shotgun (WGS) entry which is preliminary data.</text>
</comment>
<dbReference type="EMBL" id="BAAAPC010000003">
    <property type="protein sequence ID" value="GAA1985977.1"/>
    <property type="molecule type" value="Genomic_DNA"/>
</dbReference>
<reference evidence="3 4" key="1">
    <citation type="journal article" date="2019" name="Int. J. Syst. Evol. Microbiol.">
        <title>The Global Catalogue of Microorganisms (GCM) 10K type strain sequencing project: providing services to taxonomists for standard genome sequencing and annotation.</title>
        <authorList>
            <consortium name="The Broad Institute Genomics Platform"/>
            <consortium name="The Broad Institute Genome Sequencing Center for Infectious Disease"/>
            <person name="Wu L."/>
            <person name="Ma J."/>
        </authorList>
    </citation>
    <scope>NUCLEOTIDE SEQUENCE [LARGE SCALE GENOMIC DNA]</scope>
    <source>
        <strain evidence="3 4">JCM 15313</strain>
    </source>
</reference>
<evidence type="ECO:0000313" key="4">
    <source>
        <dbReference type="Proteomes" id="UP001501585"/>
    </source>
</evidence>
<dbReference type="Proteomes" id="UP001501585">
    <property type="component" value="Unassembled WGS sequence"/>
</dbReference>
<evidence type="ECO:0000256" key="2">
    <source>
        <dbReference type="SAM" id="Phobius"/>
    </source>
</evidence>
<feature type="compositionally biased region" description="Basic and acidic residues" evidence="1">
    <location>
        <begin position="391"/>
        <end position="400"/>
    </location>
</feature>
<accession>A0ABN2SG17</accession>
<name>A0ABN2SG17_9ACTN</name>
<feature type="compositionally biased region" description="Basic and acidic residues" evidence="1">
    <location>
        <begin position="261"/>
        <end position="270"/>
    </location>
</feature>